<dbReference type="EMBL" id="WQLB01000012">
    <property type="protein sequence ID" value="MVN87245.1"/>
    <property type="molecule type" value="Genomic_DNA"/>
</dbReference>
<accession>A0A7C9M6L0</accession>
<sequence length="102" mass="11411">MRISRNCGPRRSPVSTERPFVLFTQDACPACETLKRMLALPLRGAFDDQIEVVHRQEQPERFEALAEACRLTRTPALLHRPSGRLLLDTGGLGPVKAFLQQG</sequence>
<dbReference type="InterPro" id="IPR036249">
    <property type="entry name" value="Thioredoxin-like_sf"/>
</dbReference>
<gene>
    <name evidence="1" type="ORF">GO986_10730</name>
</gene>
<organism evidence="1 2">
    <name type="scientific">Deinococcus arboris</name>
    <dbReference type="NCBI Taxonomy" id="2682977"/>
    <lineage>
        <taxon>Bacteria</taxon>
        <taxon>Thermotogati</taxon>
        <taxon>Deinococcota</taxon>
        <taxon>Deinococci</taxon>
        <taxon>Deinococcales</taxon>
        <taxon>Deinococcaceae</taxon>
        <taxon>Deinococcus</taxon>
    </lineage>
</organism>
<evidence type="ECO:0000313" key="2">
    <source>
        <dbReference type="Proteomes" id="UP000483286"/>
    </source>
</evidence>
<dbReference type="SUPFAM" id="SSF52833">
    <property type="entry name" value="Thioredoxin-like"/>
    <property type="match status" value="1"/>
</dbReference>
<dbReference type="PROSITE" id="PS51354">
    <property type="entry name" value="GLUTAREDOXIN_2"/>
    <property type="match status" value="1"/>
</dbReference>
<comment type="caution">
    <text evidence="1">The sequence shown here is derived from an EMBL/GenBank/DDBJ whole genome shotgun (WGS) entry which is preliminary data.</text>
</comment>
<dbReference type="Proteomes" id="UP000483286">
    <property type="component" value="Unassembled WGS sequence"/>
</dbReference>
<proteinExistence type="predicted"/>
<evidence type="ECO:0000313" key="1">
    <source>
        <dbReference type="EMBL" id="MVN87245.1"/>
    </source>
</evidence>
<name>A0A7C9M6L0_9DEIO</name>
<reference evidence="1 2" key="1">
    <citation type="submission" date="2019-12" db="EMBL/GenBank/DDBJ databases">
        <title>Deinococcus sp. HMF7620 Genome sequencing and assembly.</title>
        <authorList>
            <person name="Kang H."/>
            <person name="Kim H."/>
            <person name="Joh K."/>
        </authorList>
    </citation>
    <scope>NUCLEOTIDE SEQUENCE [LARGE SCALE GENOMIC DNA]</scope>
    <source>
        <strain evidence="1 2">HMF7620</strain>
    </source>
</reference>
<keyword evidence="2" id="KW-1185">Reference proteome</keyword>
<protein>
    <submittedName>
        <fullName evidence="1">Thioredoxin</fullName>
    </submittedName>
</protein>
<dbReference type="AlphaFoldDB" id="A0A7C9M6L0"/>